<name>A0ABW5G1V4_9PSEU</name>
<organism evidence="1 2">
    <name type="scientific">Amycolatopsis pigmentata</name>
    <dbReference type="NCBI Taxonomy" id="450801"/>
    <lineage>
        <taxon>Bacteria</taxon>
        <taxon>Bacillati</taxon>
        <taxon>Actinomycetota</taxon>
        <taxon>Actinomycetes</taxon>
        <taxon>Pseudonocardiales</taxon>
        <taxon>Pseudonocardiaceae</taxon>
        <taxon>Amycolatopsis</taxon>
    </lineage>
</organism>
<proteinExistence type="predicted"/>
<dbReference type="RefSeq" id="WP_378268405.1">
    <property type="nucleotide sequence ID" value="NZ_JBHUKR010000018.1"/>
</dbReference>
<sequence length="76" mass="8453">MTISGEPPAGAEPGRYRVLLVEDGIFHERLIEAPDAVAAALRAEEPDDTNVTHLLVMPERSSPRYPQWRRATRDSA</sequence>
<comment type="caution">
    <text evidence="1">The sequence shown here is derived from an EMBL/GenBank/DDBJ whole genome shotgun (WGS) entry which is preliminary data.</text>
</comment>
<evidence type="ECO:0000313" key="1">
    <source>
        <dbReference type="EMBL" id="MFD2420374.1"/>
    </source>
</evidence>
<evidence type="ECO:0000313" key="2">
    <source>
        <dbReference type="Proteomes" id="UP001597417"/>
    </source>
</evidence>
<accession>A0ABW5G1V4</accession>
<protein>
    <submittedName>
        <fullName evidence="1">Uncharacterized protein</fullName>
    </submittedName>
</protein>
<dbReference type="EMBL" id="JBHUKR010000018">
    <property type="protein sequence ID" value="MFD2420374.1"/>
    <property type="molecule type" value="Genomic_DNA"/>
</dbReference>
<reference evidence="2" key="1">
    <citation type="journal article" date="2019" name="Int. J. Syst. Evol. Microbiol.">
        <title>The Global Catalogue of Microorganisms (GCM) 10K type strain sequencing project: providing services to taxonomists for standard genome sequencing and annotation.</title>
        <authorList>
            <consortium name="The Broad Institute Genomics Platform"/>
            <consortium name="The Broad Institute Genome Sequencing Center for Infectious Disease"/>
            <person name="Wu L."/>
            <person name="Ma J."/>
        </authorList>
    </citation>
    <scope>NUCLEOTIDE SEQUENCE [LARGE SCALE GENOMIC DNA]</scope>
    <source>
        <strain evidence="2">CGMCC 4.7645</strain>
    </source>
</reference>
<keyword evidence="2" id="KW-1185">Reference proteome</keyword>
<gene>
    <name evidence="1" type="ORF">ACFSXZ_28985</name>
</gene>
<dbReference type="Proteomes" id="UP001597417">
    <property type="component" value="Unassembled WGS sequence"/>
</dbReference>